<accession>A0A2Z7AM60</accession>
<gene>
    <name evidence="1" type="ORF">F511_43876</name>
</gene>
<reference evidence="1 2" key="1">
    <citation type="journal article" date="2015" name="Proc. Natl. Acad. Sci. U.S.A.">
        <title>The resurrection genome of Boea hygrometrica: A blueprint for survival of dehydration.</title>
        <authorList>
            <person name="Xiao L."/>
            <person name="Yang G."/>
            <person name="Zhang L."/>
            <person name="Yang X."/>
            <person name="Zhao S."/>
            <person name="Ji Z."/>
            <person name="Zhou Q."/>
            <person name="Hu M."/>
            <person name="Wang Y."/>
            <person name="Chen M."/>
            <person name="Xu Y."/>
            <person name="Jin H."/>
            <person name="Xiao X."/>
            <person name="Hu G."/>
            <person name="Bao F."/>
            <person name="Hu Y."/>
            <person name="Wan P."/>
            <person name="Li L."/>
            <person name="Deng X."/>
            <person name="Kuang T."/>
            <person name="Xiang C."/>
            <person name="Zhu J.K."/>
            <person name="Oliver M.J."/>
            <person name="He Y."/>
        </authorList>
    </citation>
    <scope>NUCLEOTIDE SEQUENCE [LARGE SCALE GENOMIC DNA]</scope>
    <source>
        <strain evidence="2">cv. XS01</strain>
    </source>
</reference>
<keyword evidence="2" id="KW-1185">Reference proteome</keyword>
<protein>
    <submittedName>
        <fullName evidence="1">Uncharacterized protein</fullName>
    </submittedName>
</protein>
<name>A0A2Z7AM60_9LAMI</name>
<sequence length="152" mass="17092">MGQIGNFKCYELADLLMLASKVRCDWYQQVTPKSDARAGLNQSKNVLRSCEELLRLDDQSRAMVNAGQSFELATGCVSYLALVVRCSLRLLVPAFVFLNQRLVFQLREIVRYCSLQLVVVTVASDWMAYAMRRRFGLAWFGISAASFFASAG</sequence>
<proteinExistence type="predicted"/>
<evidence type="ECO:0000313" key="2">
    <source>
        <dbReference type="Proteomes" id="UP000250235"/>
    </source>
</evidence>
<organism evidence="1 2">
    <name type="scientific">Dorcoceras hygrometricum</name>
    <dbReference type="NCBI Taxonomy" id="472368"/>
    <lineage>
        <taxon>Eukaryota</taxon>
        <taxon>Viridiplantae</taxon>
        <taxon>Streptophyta</taxon>
        <taxon>Embryophyta</taxon>
        <taxon>Tracheophyta</taxon>
        <taxon>Spermatophyta</taxon>
        <taxon>Magnoliopsida</taxon>
        <taxon>eudicotyledons</taxon>
        <taxon>Gunneridae</taxon>
        <taxon>Pentapetalae</taxon>
        <taxon>asterids</taxon>
        <taxon>lamiids</taxon>
        <taxon>Lamiales</taxon>
        <taxon>Gesneriaceae</taxon>
        <taxon>Didymocarpoideae</taxon>
        <taxon>Trichosporeae</taxon>
        <taxon>Loxocarpinae</taxon>
        <taxon>Dorcoceras</taxon>
    </lineage>
</organism>
<dbReference type="EMBL" id="KV015952">
    <property type="protein sequence ID" value="KZV20291.1"/>
    <property type="molecule type" value="Genomic_DNA"/>
</dbReference>
<evidence type="ECO:0000313" key="1">
    <source>
        <dbReference type="EMBL" id="KZV20291.1"/>
    </source>
</evidence>
<dbReference type="Proteomes" id="UP000250235">
    <property type="component" value="Unassembled WGS sequence"/>
</dbReference>
<dbReference type="AlphaFoldDB" id="A0A2Z7AM60"/>